<protein>
    <recommendedName>
        <fullName evidence="3">ArsR family transcriptional regulator</fullName>
    </recommendedName>
</protein>
<dbReference type="PANTHER" id="PTHR35340">
    <property type="entry name" value="PQQ ENZYME REPEAT PROTEIN-RELATED"/>
    <property type="match status" value="1"/>
</dbReference>
<sequence length="451" mass="49261">MSKTTSTYHQAGLSRRGFLGLGAAVTVAALVHSRSAFSMPTVFPTGVTIHDKSATYVCDVMFSTSGKTYLIDINGLVVKQWEHKGEPARIVDPSLVGGRKGVVGMTLDMVDASRMPNLAGIGLVPGRKTAKINKTFGLLDWNGNVIWQWSGIDSVGAALQHHDWELLSNGNMLILSDRMREDPRFKIGKIVDDVIYEITPSGKVVWQWSATDHLDEFGFTPEEMKLVTATNGPDYLHMNAMAALGPNRWEMAGDKRFAAENIIFSSRNANFIAIIDRKTGRIVWRIGPNYPHLTPAETGKLPHPVNQMSGQHNAHMIPEGLPGAGNILVFDDQGEAGYPIAPRALLGGSRILEIDPATREIVWQYTASMSGNPDSTFFSPFVSGAQRLPNGNTLIDEGIDGRFFQVTPTGKIVWEYIVPFTGIGPGGTTGHPVESNLTYRAQAVPLNWIPR</sequence>
<dbReference type="AlphaFoldDB" id="A0A1B7L698"/>
<evidence type="ECO:0000313" key="2">
    <source>
        <dbReference type="Proteomes" id="UP000078225"/>
    </source>
</evidence>
<organism evidence="1 2">
    <name type="scientific">Mangrovibacter phragmitis</name>
    <dbReference type="NCBI Taxonomy" id="1691903"/>
    <lineage>
        <taxon>Bacteria</taxon>
        <taxon>Pseudomonadati</taxon>
        <taxon>Pseudomonadota</taxon>
        <taxon>Gammaproteobacteria</taxon>
        <taxon>Enterobacterales</taxon>
        <taxon>Enterobacteriaceae</taxon>
        <taxon>Mangrovibacter</taxon>
    </lineage>
</organism>
<evidence type="ECO:0008006" key="3">
    <source>
        <dbReference type="Google" id="ProtNLM"/>
    </source>
</evidence>
<comment type="caution">
    <text evidence="1">The sequence shown here is derived from an EMBL/GenBank/DDBJ whole genome shotgun (WGS) entry which is preliminary data.</text>
</comment>
<reference evidence="2" key="1">
    <citation type="submission" date="2016-05" db="EMBL/GenBank/DDBJ databases">
        <authorList>
            <person name="Behera P."/>
            <person name="Vaishampayan P."/>
            <person name="Singh N."/>
            <person name="Raina V."/>
            <person name="Suar M."/>
            <person name="Pattnaik A."/>
            <person name="Rastogi G."/>
        </authorList>
    </citation>
    <scope>NUCLEOTIDE SEQUENCE [LARGE SCALE GENOMIC DNA]</scope>
    <source>
        <strain evidence="2">MP23</strain>
    </source>
</reference>
<dbReference type="SUPFAM" id="SSF50998">
    <property type="entry name" value="Quinoprotein alcohol dehydrogenase-like"/>
    <property type="match status" value="1"/>
</dbReference>
<keyword evidence="2" id="KW-1185">Reference proteome</keyword>
<dbReference type="InterPro" id="IPR015943">
    <property type="entry name" value="WD40/YVTN_repeat-like_dom_sf"/>
</dbReference>
<dbReference type="RefSeq" id="WP_064596373.1">
    <property type="nucleotide sequence ID" value="NZ_LYRP01000005.1"/>
</dbReference>
<dbReference type="InterPro" id="IPR011047">
    <property type="entry name" value="Quinoprotein_ADH-like_sf"/>
</dbReference>
<dbReference type="Proteomes" id="UP000078225">
    <property type="component" value="Unassembled WGS sequence"/>
</dbReference>
<dbReference type="GO" id="GO:0004062">
    <property type="term" value="F:aryl sulfotransferase activity"/>
    <property type="evidence" value="ECO:0007669"/>
    <property type="project" value="InterPro"/>
</dbReference>
<accession>A0A1B7L698</accession>
<dbReference type="PANTHER" id="PTHR35340:SF5">
    <property type="entry name" value="ASST-DOMAIN-CONTAINING PROTEIN"/>
    <property type="match status" value="1"/>
</dbReference>
<dbReference type="Gene3D" id="2.130.10.10">
    <property type="entry name" value="YVTN repeat-like/Quinoprotein amine dehydrogenase"/>
    <property type="match status" value="1"/>
</dbReference>
<evidence type="ECO:0000313" key="1">
    <source>
        <dbReference type="EMBL" id="OAT77711.1"/>
    </source>
</evidence>
<dbReference type="Pfam" id="PF05935">
    <property type="entry name" value="Arylsulfotrans"/>
    <property type="match status" value="1"/>
</dbReference>
<dbReference type="InterPro" id="IPR006311">
    <property type="entry name" value="TAT_signal"/>
</dbReference>
<dbReference type="InterPro" id="IPR010262">
    <property type="entry name" value="Arylsulfotransferase_bact"/>
</dbReference>
<dbReference type="InterPro" id="IPR053143">
    <property type="entry name" value="Arylsulfate_ST"/>
</dbReference>
<gene>
    <name evidence="1" type="ORF">A9B99_20080</name>
</gene>
<dbReference type="STRING" id="1691903.A9B99_20080"/>
<proteinExistence type="predicted"/>
<dbReference type="OrthoDB" id="264813at2"/>
<dbReference type="EMBL" id="LYRP01000005">
    <property type="protein sequence ID" value="OAT77711.1"/>
    <property type="molecule type" value="Genomic_DNA"/>
</dbReference>
<dbReference type="PROSITE" id="PS51318">
    <property type="entry name" value="TAT"/>
    <property type="match status" value="1"/>
</dbReference>
<name>A0A1B7L698_9ENTR</name>